<dbReference type="Proteomes" id="UP000278440">
    <property type="component" value="Unassembled WGS sequence"/>
</dbReference>
<proteinExistence type="predicted"/>
<organism evidence="2 3">
    <name type="scientific">Terracoccus luteus</name>
    <dbReference type="NCBI Taxonomy" id="53356"/>
    <lineage>
        <taxon>Bacteria</taxon>
        <taxon>Bacillati</taxon>
        <taxon>Actinomycetota</taxon>
        <taxon>Actinomycetes</taxon>
        <taxon>Micrococcales</taxon>
        <taxon>Intrasporangiaceae</taxon>
        <taxon>Terracoccus</taxon>
    </lineage>
</organism>
<dbReference type="Gene3D" id="1.10.10.10">
    <property type="entry name" value="Winged helix-like DNA-binding domain superfamily/Winged helix DNA-binding domain"/>
    <property type="match status" value="1"/>
</dbReference>
<dbReference type="InterPro" id="IPR036388">
    <property type="entry name" value="WH-like_DNA-bd_sf"/>
</dbReference>
<evidence type="ECO:0000313" key="3">
    <source>
        <dbReference type="Proteomes" id="UP000278440"/>
    </source>
</evidence>
<evidence type="ECO:0000313" key="2">
    <source>
        <dbReference type="EMBL" id="RKT80136.1"/>
    </source>
</evidence>
<comment type="caution">
    <text evidence="2">The sequence shown here is derived from an EMBL/GenBank/DDBJ whole genome shotgun (WGS) entry which is preliminary data.</text>
</comment>
<sequence length="173" mass="18881">MDGAGPRLVGMAETRSDPGLQGDDLRTWVALATVMEWLPVALDEQLQRTAGLSHFEYGVLFALSQAPEGRLRMSVLAGYANSSLSRLSRAVTRLERQGWVRREADPADGRSTLTVLTPEGRARYDLATPGHADTVQRLVLAPLTRAQQRQLREVAGRIAAAVRDEPGWTPPVA</sequence>
<dbReference type="Pfam" id="PF12802">
    <property type="entry name" value="MarR_2"/>
    <property type="match status" value="1"/>
</dbReference>
<protein>
    <submittedName>
        <fullName evidence="2">DNA-binding MarR family transcriptional regulator</fullName>
    </submittedName>
</protein>
<dbReference type="SMART" id="SM00347">
    <property type="entry name" value="HTH_MARR"/>
    <property type="match status" value="1"/>
</dbReference>
<dbReference type="PROSITE" id="PS50995">
    <property type="entry name" value="HTH_MARR_2"/>
    <property type="match status" value="1"/>
</dbReference>
<dbReference type="InterPro" id="IPR000835">
    <property type="entry name" value="HTH_MarR-typ"/>
</dbReference>
<evidence type="ECO:0000259" key="1">
    <source>
        <dbReference type="PROSITE" id="PS50995"/>
    </source>
</evidence>
<name>A0A495Y403_9MICO</name>
<dbReference type="PANTHER" id="PTHR33164">
    <property type="entry name" value="TRANSCRIPTIONAL REGULATOR, MARR FAMILY"/>
    <property type="match status" value="1"/>
</dbReference>
<accession>A0A495Y403</accession>
<feature type="domain" description="HTH marR-type" evidence="1">
    <location>
        <begin position="28"/>
        <end position="160"/>
    </location>
</feature>
<dbReference type="EMBL" id="RBXT01000001">
    <property type="protein sequence ID" value="RKT80136.1"/>
    <property type="molecule type" value="Genomic_DNA"/>
</dbReference>
<dbReference type="GO" id="GO:0006950">
    <property type="term" value="P:response to stress"/>
    <property type="evidence" value="ECO:0007669"/>
    <property type="project" value="TreeGrafter"/>
</dbReference>
<keyword evidence="2" id="KW-0238">DNA-binding</keyword>
<gene>
    <name evidence="2" type="ORF">DFJ68_3615</name>
</gene>
<dbReference type="InterPro" id="IPR036390">
    <property type="entry name" value="WH_DNA-bd_sf"/>
</dbReference>
<reference evidence="2 3" key="1">
    <citation type="submission" date="2018-10" db="EMBL/GenBank/DDBJ databases">
        <title>Sequencing the genomes of 1000 actinobacteria strains.</title>
        <authorList>
            <person name="Klenk H.-P."/>
        </authorList>
    </citation>
    <scope>NUCLEOTIDE SEQUENCE [LARGE SCALE GENOMIC DNA]</scope>
    <source>
        <strain evidence="2 3">DSM 44267</strain>
    </source>
</reference>
<dbReference type="AlphaFoldDB" id="A0A495Y403"/>
<keyword evidence="3" id="KW-1185">Reference proteome</keyword>
<dbReference type="InterPro" id="IPR039422">
    <property type="entry name" value="MarR/SlyA-like"/>
</dbReference>
<dbReference type="SUPFAM" id="SSF46785">
    <property type="entry name" value="Winged helix' DNA-binding domain"/>
    <property type="match status" value="1"/>
</dbReference>
<dbReference type="PANTHER" id="PTHR33164:SF99">
    <property type="entry name" value="MARR FAMILY REGULATORY PROTEIN"/>
    <property type="match status" value="1"/>
</dbReference>
<dbReference type="GO" id="GO:0003677">
    <property type="term" value="F:DNA binding"/>
    <property type="evidence" value="ECO:0007669"/>
    <property type="project" value="UniProtKB-KW"/>
</dbReference>
<dbReference type="PRINTS" id="PR00598">
    <property type="entry name" value="HTHMARR"/>
</dbReference>
<dbReference type="GO" id="GO:0003700">
    <property type="term" value="F:DNA-binding transcription factor activity"/>
    <property type="evidence" value="ECO:0007669"/>
    <property type="project" value="InterPro"/>
</dbReference>